<name>A0A832A417_9BACT</name>
<dbReference type="EMBL" id="DSTK01000027">
    <property type="protein sequence ID" value="HFK97526.1"/>
    <property type="molecule type" value="Genomic_DNA"/>
</dbReference>
<evidence type="ECO:0000313" key="1">
    <source>
        <dbReference type="EMBL" id="HFK97526.1"/>
    </source>
</evidence>
<proteinExistence type="predicted"/>
<organism evidence="1">
    <name type="scientific">Desulfacinum infernum</name>
    <dbReference type="NCBI Taxonomy" id="35837"/>
    <lineage>
        <taxon>Bacteria</taxon>
        <taxon>Pseudomonadati</taxon>
        <taxon>Thermodesulfobacteriota</taxon>
        <taxon>Syntrophobacteria</taxon>
        <taxon>Syntrophobacterales</taxon>
        <taxon>Syntrophobacteraceae</taxon>
        <taxon>Desulfacinum</taxon>
    </lineage>
</organism>
<gene>
    <name evidence="1" type="ORF">ENS06_09425</name>
</gene>
<reference evidence="1" key="1">
    <citation type="journal article" date="2020" name="mSystems">
        <title>Genome- and Community-Level Interaction Insights into Carbon Utilization and Element Cycling Functions of Hydrothermarchaeota in Hydrothermal Sediment.</title>
        <authorList>
            <person name="Zhou Z."/>
            <person name="Liu Y."/>
            <person name="Xu W."/>
            <person name="Pan J."/>
            <person name="Luo Z.H."/>
            <person name="Li M."/>
        </authorList>
    </citation>
    <scope>NUCLEOTIDE SEQUENCE [LARGE SCALE GENOMIC DNA]</scope>
    <source>
        <strain evidence="1">SpSt-456</strain>
    </source>
</reference>
<sequence length="347" mass="37323">MKCPKCGFVGFDHVSTCAKCGKDLDAVRRELNLFDFAPSVPTFILDAVLALSQKAVSATTAAAAVASAAAGPGESLDLLGEIDLKVDLDEKPEEITLELLDEGEEAPEEPEPAVVAAPEVLTMDDLPAGERALREDTPLSAEAWPEALDLKIDGDAEATQEPGVFDLSDVEDEPEFAASLDEEAMTDEALERLRRELESADGILKDIEKDGVAFAEAEPAAAAVEPEPIQEALAIEEDLALDVGEPDAFDEALEQEEKDEDVFILMEERDGGLAVQEFSLEDTPSGEPARGEPQEEAFVLDLDALTEEETPKPAEVAGVEKEEPAVDGLVLELEDGFYIEPDEEEER</sequence>
<protein>
    <submittedName>
        <fullName evidence="1">Uncharacterized protein</fullName>
    </submittedName>
</protein>
<dbReference type="AlphaFoldDB" id="A0A832A417"/>
<accession>A0A832A417</accession>
<comment type="caution">
    <text evidence="1">The sequence shown here is derived from an EMBL/GenBank/DDBJ whole genome shotgun (WGS) entry which is preliminary data.</text>
</comment>